<keyword evidence="2 4" id="KW-0808">Transferase</keyword>
<dbReference type="InterPro" id="IPR018197">
    <property type="entry name" value="Glycerate_kinase_RE-like"/>
</dbReference>
<dbReference type="SUPFAM" id="SSF110738">
    <property type="entry name" value="Glycerate kinase I"/>
    <property type="match status" value="1"/>
</dbReference>
<dbReference type="Proteomes" id="UP000500953">
    <property type="component" value="Chromosome"/>
</dbReference>
<evidence type="ECO:0000256" key="3">
    <source>
        <dbReference type="ARBA" id="ARBA00022777"/>
    </source>
</evidence>
<gene>
    <name evidence="5" type="ORF">F6W96_38390</name>
</gene>
<evidence type="ECO:0000313" key="5">
    <source>
        <dbReference type="EMBL" id="QIS23337.1"/>
    </source>
</evidence>
<dbReference type="Gene3D" id="3.40.50.10350">
    <property type="entry name" value="Glycerate kinase, domain 1"/>
    <property type="match status" value="1"/>
</dbReference>
<evidence type="ECO:0000313" key="6">
    <source>
        <dbReference type="Proteomes" id="UP000500953"/>
    </source>
</evidence>
<dbReference type="RefSeq" id="WP_167490679.1">
    <property type="nucleotide sequence ID" value="NZ_CP046173.1"/>
</dbReference>
<comment type="similarity">
    <text evidence="1 4">Belongs to the glycerate kinase type-1 family.</text>
</comment>
<dbReference type="Gene3D" id="3.90.1510.10">
    <property type="entry name" value="Glycerate kinase, domain 2"/>
    <property type="match status" value="1"/>
</dbReference>
<dbReference type="GO" id="GO:0031388">
    <property type="term" value="P:organic acid phosphorylation"/>
    <property type="evidence" value="ECO:0007669"/>
    <property type="project" value="UniProtKB-UniRule"/>
</dbReference>
<dbReference type="EC" id="2.7.1.-" evidence="5"/>
<dbReference type="AlphaFoldDB" id="A0A6G9ZDB4"/>
<proteinExistence type="inferred from homology"/>
<dbReference type="InterPro" id="IPR036129">
    <property type="entry name" value="Glycerate_kinase_sf"/>
</dbReference>
<keyword evidence="3 4" id="KW-0418">Kinase</keyword>
<dbReference type="Pfam" id="PF02595">
    <property type="entry name" value="Gly_kinase"/>
    <property type="match status" value="1"/>
</dbReference>
<dbReference type="NCBIfam" id="TIGR00045">
    <property type="entry name" value="glycerate kinase"/>
    <property type="match status" value="1"/>
</dbReference>
<dbReference type="InterPro" id="IPR004381">
    <property type="entry name" value="Glycerate_kinase"/>
</dbReference>
<sequence length="376" mass="37528">MTHGRPGAVVLAPDKFKGSLGAPGVVAALAVGIGRVVPGREIRRVPVADGGDGTVDAFLAAGWERVAVTAEGPTGVPGETAYAVRGRTAVIELAAVVGLTKLPGGQPDPLHSGTYGLGRVIAHALDRGAREIVLGVGGSASTDGGAGMLAALGLRILDADGAEVPAGGAALARAVRVECAGLHPALTETSFVLATDVDNPLLGKDGAAMVFGPQKGADPEQCALLEAALANFAKLVDPAAAERPGAGAAGGTGFGALAVLGAVERPGIRVVLELIGFADLVRDAALVVTGEGSLDEQTLRGKAPIGVAAAARAAGVPVVAVAGRCLLDEKRVRTAGFEATYTLSDLEPDPDRSIARAPELLEHVGARIAAERLRDG</sequence>
<evidence type="ECO:0000256" key="1">
    <source>
        <dbReference type="ARBA" id="ARBA00006284"/>
    </source>
</evidence>
<protein>
    <submittedName>
        <fullName evidence="5">Glycerate kinase</fullName>
        <ecNumber evidence="5">2.7.1.-</ecNumber>
    </submittedName>
</protein>
<evidence type="ECO:0000256" key="2">
    <source>
        <dbReference type="ARBA" id="ARBA00022679"/>
    </source>
</evidence>
<dbReference type="EMBL" id="CP046173">
    <property type="protein sequence ID" value="QIS23337.1"/>
    <property type="molecule type" value="Genomic_DNA"/>
</dbReference>
<evidence type="ECO:0000256" key="4">
    <source>
        <dbReference type="PIRNR" id="PIRNR006078"/>
    </source>
</evidence>
<dbReference type="InterPro" id="IPR018193">
    <property type="entry name" value="Glyc_kinase_flavodox-like_fold"/>
</dbReference>
<accession>A0A6G9ZDB4</accession>
<name>A0A6G9ZDB4_9NOCA</name>
<reference evidence="5 6" key="1">
    <citation type="journal article" date="2019" name="ACS Chem. Biol.">
        <title>Identification and Mobilization of a Cryptic Antibiotic Biosynthesis Gene Locus from a Human-Pathogenic Nocardia Isolate.</title>
        <authorList>
            <person name="Herisse M."/>
            <person name="Ishida K."/>
            <person name="Porter J.L."/>
            <person name="Howden B."/>
            <person name="Hertweck C."/>
            <person name="Stinear T.P."/>
            <person name="Pidot S.J."/>
        </authorList>
    </citation>
    <scope>NUCLEOTIDE SEQUENCE [LARGE SCALE GENOMIC DNA]</scope>
    <source>
        <strain evidence="5 6">AUSMDU00012715</strain>
    </source>
</reference>
<organism evidence="5 6">
    <name type="scientific">Nocardia terpenica</name>
    <dbReference type="NCBI Taxonomy" id="455432"/>
    <lineage>
        <taxon>Bacteria</taxon>
        <taxon>Bacillati</taxon>
        <taxon>Actinomycetota</taxon>
        <taxon>Actinomycetes</taxon>
        <taxon>Mycobacteriales</taxon>
        <taxon>Nocardiaceae</taxon>
        <taxon>Nocardia</taxon>
    </lineage>
</organism>
<dbReference type="PANTHER" id="PTHR21599:SF0">
    <property type="entry name" value="GLYCERATE KINASE"/>
    <property type="match status" value="1"/>
</dbReference>
<dbReference type="PANTHER" id="PTHR21599">
    <property type="entry name" value="GLYCERATE KINASE"/>
    <property type="match status" value="1"/>
</dbReference>
<dbReference type="GO" id="GO:0008887">
    <property type="term" value="F:glycerate kinase activity"/>
    <property type="evidence" value="ECO:0007669"/>
    <property type="project" value="UniProtKB-UniRule"/>
</dbReference>
<dbReference type="PIRSF" id="PIRSF006078">
    <property type="entry name" value="GlxK"/>
    <property type="match status" value="1"/>
</dbReference>